<organism evidence="2 3">
    <name type="scientific">Exserohilum turcicum (strain 28A)</name>
    <name type="common">Northern leaf blight fungus</name>
    <name type="synonym">Setosphaeria turcica</name>
    <dbReference type="NCBI Taxonomy" id="671987"/>
    <lineage>
        <taxon>Eukaryota</taxon>
        <taxon>Fungi</taxon>
        <taxon>Dikarya</taxon>
        <taxon>Ascomycota</taxon>
        <taxon>Pezizomycotina</taxon>
        <taxon>Dothideomycetes</taxon>
        <taxon>Pleosporomycetidae</taxon>
        <taxon>Pleosporales</taxon>
        <taxon>Pleosporineae</taxon>
        <taxon>Pleosporaceae</taxon>
        <taxon>Exserohilum</taxon>
    </lineage>
</organism>
<reference evidence="2 3" key="1">
    <citation type="journal article" date="2012" name="PLoS Pathog.">
        <title>Diverse lifestyles and strategies of plant pathogenesis encoded in the genomes of eighteen Dothideomycetes fungi.</title>
        <authorList>
            <person name="Ohm R.A."/>
            <person name="Feau N."/>
            <person name="Henrissat B."/>
            <person name="Schoch C.L."/>
            <person name="Horwitz B.A."/>
            <person name="Barry K.W."/>
            <person name="Condon B.J."/>
            <person name="Copeland A.C."/>
            <person name="Dhillon B."/>
            <person name="Glaser F."/>
            <person name="Hesse C.N."/>
            <person name="Kosti I."/>
            <person name="LaButti K."/>
            <person name="Lindquist E.A."/>
            <person name="Lucas S."/>
            <person name="Salamov A.A."/>
            <person name="Bradshaw R.E."/>
            <person name="Ciuffetti L."/>
            <person name="Hamelin R.C."/>
            <person name="Kema G.H.J."/>
            <person name="Lawrence C."/>
            <person name="Scott J.A."/>
            <person name="Spatafora J.W."/>
            <person name="Turgeon B.G."/>
            <person name="de Wit P.J.G.M."/>
            <person name="Zhong S."/>
            <person name="Goodwin S.B."/>
            <person name="Grigoriev I.V."/>
        </authorList>
    </citation>
    <scope>NUCLEOTIDE SEQUENCE [LARGE SCALE GENOMIC DNA]</scope>
    <source>
        <strain evidence="3">28A</strain>
    </source>
</reference>
<feature type="region of interest" description="Disordered" evidence="1">
    <location>
        <begin position="335"/>
        <end position="407"/>
    </location>
</feature>
<feature type="compositionally biased region" description="Low complexity" evidence="1">
    <location>
        <begin position="355"/>
        <end position="367"/>
    </location>
</feature>
<feature type="compositionally biased region" description="Basic and acidic residues" evidence="1">
    <location>
        <begin position="393"/>
        <end position="407"/>
    </location>
</feature>
<dbReference type="eggNOG" id="ENOG502RB4U">
    <property type="taxonomic scope" value="Eukaryota"/>
</dbReference>
<dbReference type="EMBL" id="KB908877">
    <property type="protein sequence ID" value="EOA80948.1"/>
    <property type="molecule type" value="Genomic_DNA"/>
</dbReference>
<dbReference type="RefSeq" id="XP_008031527.1">
    <property type="nucleotide sequence ID" value="XM_008033336.1"/>
</dbReference>
<feature type="compositionally biased region" description="Basic and acidic residues" evidence="1">
    <location>
        <begin position="17"/>
        <end position="36"/>
    </location>
</feature>
<proteinExistence type="predicted"/>
<evidence type="ECO:0000313" key="2">
    <source>
        <dbReference type="EMBL" id="EOA80948.1"/>
    </source>
</evidence>
<feature type="compositionally biased region" description="Pro residues" evidence="1">
    <location>
        <begin position="241"/>
        <end position="259"/>
    </location>
</feature>
<gene>
    <name evidence="2" type="ORF">SETTUDRAFT_100289</name>
</gene>
<dbReference type="OrthoDB" id="3685818at2759"/>
<feature type="compositionally biased region" description="Polar residues" evidence="1">
    <location>
        <begin position="110"/>
        <end position="131"/>
    </location>
</feature>
<feature type="compositionally biased region" description="Acidic residues" evidence="1">
    <location>
        <begin position="1"/>
        <end position="11"/>
    </location>
</feature>
<feature type="region of interest" description="Disordered" evidence="1">
    <location>
        <begin position="1"/>
        <end position="322"/>
    </location>
</feature>
<sequence>MDFLELLDEEPAATATNKEKLETAEERARRKQEKRERKEKKRQKKELREAKAVGKANDTEKKNPPLQADSTPVIPVKNGRYGPRGSYKKKEKDTNGKPVSATKRKRESDANASHDSATALNSDASLLSPNFLSGLKESMGDLGAAFKEPKSTESPTEPPRKKRGRPPGSRNSVKAESTTTVTPTPSKSTTKSTSGEVKPKTQKNEKGKDAGTTVGKPFKMLRTPIPVPSIASTLLSGPKKTPIPLPPKPSGSMSEPPPGRAKNIRTESQVLVTETPPSQMRRMPATTTRQPAIPFTSEKPEESKKHIIGSQGSVNPLTSSQVNDFTSSNLMQYKQKLNDEPKPRPRSRRAVSEATSTTSSSSSTSMSIRDMLTRIPKPYTRPAVDKNPFAIDPSEKKAKKERTMETHDEASYTTFTAAYKASQHTINFTDEAEYLNEHITLLAASAAAGPLPCLNKATGCSPKSEQMLRLHREDNTTALKMVVTSESDAALSATHISRAQAADTLLRHSIAARIPVALGPLDGTWKLYCPDYTAAHVDKYGFGLRTLSIHSVAGLFKSKNTSAGGDDDVPMYTARLCIPPRPMAFSLAEFTAPPHASFRATTLKTVVEGYKMDVVFLGNGYLKLRIDVHLLLMGKAAAESGVGSTKANGKNKAKPPEYGIWDFLGVHDKAVVWQPPVDELEVEGRKLCAKYDG</sequence>
<protein>
    <submittedName>
        <fullName evidence="2">Uncharacterized protein</fullName>
    </submittedName>
</protein>
<dbReference type="STRING" id="671987.R0JHS9"/>
<name>R0JHS9_EXST2</name>
<feature type="compositionally biased region" description="Basic and acidic residues" evidence="1">
    <location>
        <begin position="197"/>
        <end position="209"/>
    </location>
</feature>
<evidence type="ECO:0000313" key="3">
    <source>
        <dbReference type="Proteomes" id="UP000016935"/>
    </source>
</evidence>
<dbReference type="GeneID" id="19394779"/>
<dbReference type="HOGENOM" id="CLU_397492_0_0_1"/>
<keyword evidence="3" id="KW-1185">Reference proteome</keyword>
<accession>R0JHS9</accession>
<reference evidence="2 3" key="2">
    <citation type="journal article" date="2013" name="PLoS Genet.">
        <title>Comparative genome structure, secondary metabolite, and effector coding capacity across Cochliobolus pathogens.</title>
        <authorList>
            <person name="Condon B.J."/>
            <person name="Leng Y."/>
            <person name="Wu D."/>
            <person name="Bushley K.E."/>
            <person name="Ohm R.A."/>
            <person name="Otillar R."/>
            <person name="Martin J."/>
            <person name="Schackwitz W."/>
            <person name="Grimwood J."/>
            <person name="MohdZainudin N."/>
            <person name="Xue C."/>
            <person name="Wang R."/>
            <person name="Manning V.A."/>
            <person name="Dhillon B."/>
            <person name="Tu Z.J."/>
            <person name="Steffenson B.J."/>
            <person name="Salamov A."/>
            <person name="Sun H."/>
            <person name="Lowry S."/>
            <person name="LaButti K."/>
            <person name="Han J."/>
            <person name="Copeland A."/>
            <person name="Lindquist E."/>
            <person name="Barry K."/>
            <person name="Schmutz J."/>
            <person name="Baker S.E."/>
            <person name="Ciuffetti L.M."/>
            <person name="Grigoriev I.V."/>
            <person name="Zhong S."/>
            <person name="Turgeon B.G."/>
        </authorList>
    </citation>
    <scope>NUCLEOTIDE SEQUENCE [LARGE SCALE GENOMIC DNA]</scope>
    <source>
        <strain evidence="3">28A</strain>
    </source>
</reference>
<feature type="compositionally biased region" description="Low complexity" evidence="1">
    <location>
        <begin position="177"/>
        <end position="194"/>
    </location>
</feature>
<feature type="compositionally biased region" description="Polar residues" evidence="1">
    <location>
        <begin position="310"/>
        <end position="322"/>
    </location>
</feature>
<feature type="compositionally biased region" description="Polar residues" evidence="1">
    <location>
        <begin position="266"/>
        <end position="278"/>
    </location>
</feature>
<evidence type="ECO:0000256" key="1">
    <source>
        <dbReference type="SAM" id="MobiDB-lite"/>
    </source>
</evidence>
<dbReference type="Proteomes" id="UP000016935">
    <property type="component" value="Unassembled WGS sequence"/>
</dbReference>
<dbReference type="AlphaFoldDB" id="R0JHS9"/>
<feature type="compositionally biased region" description="Basic and acidic residues" evidence="1">
    <location>
        <begin position="46"/>
        <end position="63"/>
    </location>
</feature>